<reference evidence="3 4" key="1">
    <citation type="journal article" date="2016" name="Nat. Commun.">
        <title>Thousands of microbial genomes shed light on interconnected biogeochemical processes in an aquifer system.</title>
        <authorList>
            <person name="Anantharaman K."/>
            <person name="Brown C.T."/>
            <person name="Hug L.A."/>
            <person name="Sharon I."/>
            <person name="Castelle C.J."/>
            <person name="Probst A.J."/>
            <person name="Thomas B.C."/>
            <person name="Singh A."/>
            <person name="Wilkins M.J."/>
            <person name="Karaoz U."/>
            <person name="Brodie E.L."/>
            <person name="Williams K.H."/>
            <person name="Hubbard S.S."/>
            <person name="Banfield J.F."/>
        </authorList>
    </citation>
    <scope>NUCLEOTIDE SEQUENCE [LARGE SCALE GENOMIC DNA]</scope>
</reference>
<proteinExistence type="predicted"/>
<keyword evidence="1" id="KW-1133">Transmembrane helix</keyword>
<dbReference type="Pfam" id="PF13240">
    <property type="entry name" value="Zn_Ribbon_1"/>
    <property type="match status" value="1"/>
</dbReference>
<protein>
    <recommendedName>
        <fullName evidence="2">Zinc-ribbon domain-containing protein</fullName>
    </recommendedName>
</protein>
<feature type="transmembrane region" description="Helical" evidence="1">
    <location>
        <begin position="237"/>
        <end position="260"/>
    </location>
</feature>
<keyword evidence="1" id="KW-0472">Membrane</keyword>
<feature type="transmembrane region" description="Helical" evidence="1">
    <location>
        <begin position="190"/>
        <end position="217"/>
    </location>
</feature>
<gene>
    <name evidence="3" type="ORF">A2968_07560</name>
</gene>
<comment type="caution">
    <text evidence="3">The sequence shown here is derived from an EMBL/GenBank/DDBJ whole genome shotgun (WGS) entry which is preliminary data.</text>
</comment>
<evidence type="ECO:0000313" key="3">
    <source>
        <dbReference type="EMBL" id="OGG33920.1"/>
    </source>
</evidence>
<feature type="transmembrane region" description="Helical" evidence="1">
    <location>
        <begin position="153"/>
        <end position="178"/>
    </location>
</feature>
<evidence type="ECO:0000313" key="4">
    <source>
        <dbReference type="Proteomes" id="UP000176228"/>
    </source>
</evidence>
<dbReference type="EMBL" id="MFJU01000038">
    <property type="protein sequence ID" value="OGG33920.1"/>
    <property type="molecule type" value="Genomic_DNA"/>
</dbReference>
<accession>A0A1F6BAI3</accession>
<keyword evidence="1" id="KW-0812">Transmembrane</keyword>
<name>A0A1F6BAI3_9BACT</name>
<dbReference type="InterPro" id="IPR026870">
    <property type="entry name" value="Zinc_ribbon_dom"/>
</dbReference>
<sequence>MYCPNCGTKNESHHQICPNCGEPLKEGLFPARQANESPLPDENHPTPKQHLHHLEVSPHHQTHTGNGEHAVHHAQQTHPANLTVKIPQTITIDTAFLNKLSKYQKLYVGGGLLVVLSSFLPWINFKGLNAAASMNSYFAQGTGLPLRNNSLNIWNFGLFNTYTLFYLAPLVVLGFIAYQELVMKKVVPPFLKSVTLALICLFTFSINFIILVGVSQFQSLMSTIGKISGTEAITGNLFAVGLGTIGGVIGCTLISFGLLAEIKEQK</sequence>
<organism evidence="3 4">
    <name type="scientific">Candidatus Gottesmanbacteria bacterium RIFCSPLOWO2_01_FULL_42_22</name>
    <dbReference type="NCBI Taxonomy" id="1798391"/>
    <lineage>
        <taxon>Bacteria</taxon>
        <taxon>Candidatus Gottesmaniibacteriota</taxon>
    </lineage>
</organism>
<feature type="transmembrane region" description="Helical" evidence="1">
    <location>
        <begin position="106"/>
        <end position="125"/>
    </location>
</feature>
<dbReference type="STRING" id="1798391.A2968_07560"/>
<feature type="domain" description="Zinc-ribbon" evidence="2">
    <location>
        <begin position="2"/>
        <end position="24"/>
    </location>
</feature>
<dbReference type="AlphaFoldDB" id="A0A1F6BAI3"/>
<evidence type="ECO:0000256" key="1">
    <source>
        <dbReference type="SAM" id="Phobius"/>
    </source>
</evidence>
<dbReference type="Proteomes" id="UP000176228">
    <property type="component" value="Unassembled WGS sequence"/>
</dbReference>
<evidence type="ECO:0000259" key="2">
    <source>
        <dbReference type="Pfam" id="PF13240"/>
    </source>
</evidence>